<dbReference type="Pfam" id="PF02992">
    <property type="entry name" value="Transposase_21"/>
    <property type="match status" value="1"/>
</dbReference>
<organism evidence="1 2">
    <name type="scientific">Thamnidium elegans</name>
    <dbReference type="NCBI Taxonomy" id="101142"/>
    <lineage>
        <taxon>Eukaryota</taxon>
        <taxon>Fungi</taxon>
        <taxon>Fungi incertae sedis</taxon>
        <taxon>Mucoromycota</taxon>
        <taxon>Mucoromycotina</taxon>
        <taxon>Mucoromycetes</taxon>
        <taxon>Mucorales</taxon>
        <taxon>Mucorineae</taxon>
        <taxon>Mucoraceae</taxon>
        <taxon>Thamnidium</taxon>
    </lineage>
</organism>
<name>A0A8H7VMV1_9FUNG</name>
<evidence type="ECO:0000313" key="1">
    <source>
        <dbReference type="EMBL" id="KAG2228471.1"/>
    </source>
</evidence>
<dbReference type="AlphaFoldDB" id="A0A8H7VMV1"/>
<dbReference type="InterPro" id="IPR004242">
    <property type="entry name" value="Transposase_21"/>
</dbReference>
<protein>
    <recommendedName>
        <fullName evidence="3">Transposase domain-containing protein</fullName>
    </recommendedName>
</protein>
<evidence type="ECO:0008006" key="3">
    <source>
        <dbReference type="Google" id="ProtNLM"/>
    </source>
</evidence>
<proteinExistence type="predicted"/>
<gene>
    <name evidence="1" type="ORF">INT48_006676</name>
</gene>
<dbReference type="Proteomes" id="UP000613177">
    <property type="component" value="Unassembled WGS sequence"/>
</dbReference>
<dbReference type="EMBL" id="JAEPRE010000450">
    <property type="protein sequence ID" value="KAG2228471.1"/>
    <property type="molecule type" value="Genomic_DNA"/>
</dbReference>
<evidence type="ECO:0000313" key="2">
    <source>
        <dbReference type="Proteomes" id="UP000613177"/>
    </source>
</evidence>
<keyword evidence="2" id="KW-1185">Reference proteome</keyword>
<sequence length="826" mass="93947">MSTIVADFDDLHLSHHNEEERSYKSSCEFSDGDRSHLYGCNNISENSFTKTQLLSIHLSQIITRNQISRAAYREIVMFVNTALRDYEELKLEETPVTVSHGDVVDDLLKSKLENIKGHEYTVCQTGCKLYGLHETTTMCEHCNASRYKEHSQQIPKAVMNIMSIGDLLAQMLSDSKTNELLKYRAEREASDIDEIRDIFDGQNYKDLIRKGFFTNPNDIAIGLFTDGFVNQKKGKNTYTIIHVIVFNFDPSIRYTNEYLLQLAILPGTTKPKDLDSFLKPIVDEIKDLSEKGLVVKNRLEEIVRCKVHLLLASGDIPAVAEMAHLGSHNSRFGCRVCETQGLSPDNRSHGMYFPDNNAPMRPINDFIRGNPVKSIRRPSIFSTMTTFSGSSMFGLDELHLIARGIGKQVYELITITNLPASQGSLFYYTNNDGTKNTQDYPFYISRNDLKAIGESIAKSRKFIPTSFQGSFDNVIEKVDGTRHVDWLDFLLSCIHTIVIPYIADIATKKALLSLVKGCALSLQWHLTENMLHEIQNHFEHWHKYLADQVDQKKLSRSVFRPVQHYLIRRQGPLRAYSTRSMERTIGVFSKLIKSKRSGGKNASNLIERLGLLSYINSVLDIESLVDLIKPASYSTNSYMNHPEDRNGPQLWEPFSTVILNAGSTVEGVSGGRFIKAVKRYYLRSNAAVGSVDFNNLEITLASRLWKNSTIFSSSRRRERWFVGTVFFYFKHVLPDSSIQFLAFVTVMKQHATASFDSSIPIVKRNIPVQEQLGQTITQEKYAVINIYDISLQIGLIQCPQNPNQFFVIAPLSRTWQGDRETRELII</sequence>
<reference evidence="1" key="1">
    <citation type="submission" date="2021-01" db="EMBL/GenBank/DDBJ databases">
        <title>Metabolic potential, ecology and presence of endohyphal bacteria is reflected in genomic diversity of Mucoromycotina.</title>
        <authorList>
            <person name="Muszewska A."/>
            <person name="Okrasinska A."/>
            <person name="Steczkiewicz K."/>
            <person name="Drgas O."/>
            <person name="Orlowska M."/>
            <person name="Perlinska-Lenart U."/>
            <person name="Aleksandrzak-Piekarczyk T."/>
            <person name="Szatraj K."/>
            <person name="Zielenkiewicz U."/>
            <person name="Pilsyk S."/>
            <person name="Malc E."/>
            <person name="Mieczkowski P."/>
            <person name="Kruszewska J.S."/>
            <person name="Biernat P."/>
            <person name="Pawlowska J."/>
        </authorList>
    </citation>
    <scope>NUCLEOTIDE SEQUENCE</scope>
    <source>
        <strain evidence="1">WA0000018081</strain>
    </source>
</reference>
<accession>A0A8H7VMV1</accession>
<comment type="caution">
    <text evidence="1">The sequence shown here is derived from an EMBL/GenBank/DDBJ whole genome shotgun (WGS) entry which is preliminary data.</text>
</comment>